<dbReference type="InterPro" id="IPR013325">
    <property type="entry name" value="RNA_pol_sigma_r2"/>
</dbReference>
<dbReference type="SUPFAM" id="SSF88946">
    <property type="entry name" value="Sigma2 domain of RNA polymerase sigma factors"/>
    <property type="match status" value="1"/>
</dbReference>
<dbReference type="NCBIfam" id="TIGR02937">
    <property type="entry name" value="sigma70-ECF"/>
    <property type="match status" value="1"/>
</dbReference>
<sequence>MLFKKRPTFVENDLLSVIDACRANNALAQRVLFRQFYGYAKSICLRYSSSIEEAEDVLNESFLKVFQRLDTYDASYPFKAWLRTILINTAISYYRKYHKLETGPAPDPDMDIAFDDNVIDRIAADEILALVQELPPVYRTVFSMHVVDGYSLREIAELLQNNEATVRSHFLRARQRLQQAIKTAYPHLFPTDPPIPVRYHENR</sequence>
<dbReference type="SUPFAM" id="SSF88659">
    <property type="entry name" value="Sigma3 and sigma4 domains of RNA polymerase sigma factors"/>
    <property type="match status" value="1"/>
</dbReference>
<dbReference type="EMBL" id="BAABHD010000005">
    <property type="protein sequence ID" value="GAA4448185.1"/>
    <property type="molecule type" value="Genomic_DNA"/>
</dbReference>
<keyword evidence="8" id="KW-1185">Reference proteome</keyword>
<protein>
    <recommendedName>
        <fullName evidence="9">RNA polymerase sigma-70 factor, ECF subfamily</fullName>
    </recommendedName>
</protein>
<dbReference type="RefSeq" id="WP_345240344.1">
    <property type="nucleotide sequence ID" value="NZ_BAABHD010000005.1"/>
</dbReference>
<organism evidence="7 8">
    <name type="scientific">Nibrella saemangeumensis</name>
    <dbReference type="NCBI Taxonomy" id="1084526"/>
    <lineage>
        <taxon>Bacteria</taxon>
        <taxon>Pseudomonadati</taxon>
        <taxon>Bacteroidota</taxon>
        <taxon>Cytophagia</taxon>
        <taxon>Cytophagales</taxon>
        <taxon>Spirosomataceae</taxon>
        <taxon>Nibrella</taxon>
    </lineage>
</organism>
<dbReference type="Gene3D" id="1.10.1740.10">
    <property type="match status" value="1"/>
</dbReference>
<gene>
    <name evidence="7" type="ORF">GCM10023189_05680</name>
</gene>
<evidence type="ECO:0000256" key="2">
    <source>
        <dbReference type="ARBA" id="ARBA00023015"/>
    </source>
</evidence>
<evidence type="ECO:0000256" key="3">
    <source>
        <dbReference type="ARBA" id="ARBA00023082"/>
    </source>
</evidence>
<keyword evidence="3" id="KW-0731">Sigma factor</keyword>
<dbReference type="InterPro" id="IPR013324">
    <property type="entry name" value="RNA_pol_sigma_r3/r4-like"/>
</dbReference>
<dbReference type="InterPro" id="IPR014284">
    <property type="entry name" value="RNA_pol_sigma-70_dom"/>
</dbReference>
<dbReference type="InterPro" id="IPR013249">
    <property type="entry name" value="RNA_pol_sigma70_r4_t2"/>
</dbReference>
<evidence type="ECO:0000259" key="6">
    <source>
        <dbReference type="Pfam" id="PF08281"/>
    </source>
</evidence>
<dbReference type="InterPro" id="IPR007627">
    <property type="entry name" value="RNA_pol_sigma70_r2"/>
</dbReference>
<proteinExistence type="inferred from homology"/>
<evidence type="ECO:0000256" key="4">
    <source>
        <dbReference type="ARBA" id="ARBA00023163"/>
    </source>
</evidence>
<evidence type="ECO:0000256" key="1">
    <source>
        <dbReference type="ARBA" id="ARBA00010641"/>
    </source>
</evidence>
<keyword evidence="4" id="KW-0804">Transcription</keyword>
<dbReference type="Pfam" id="PF08281">
    <property type="entry name" value="Sigma70_r4_2"/>
    <property type="match status" value="1"/>
</dbReference>
<dbReference type="Pfam" id="PF04542">
    <property type="entry name" value="Sigma70_r2"/>
    <property type="match status" value="1"/>
</dbReference>
<feature type="domain" description="RNA polymerase sigma factor 70 region 4 type 2" evidence="6">
    <location>
        <begin position="125"/>
        <end position="177"/>
    </location>
</feature>
<dbReference type="InterPro" id="IPR039425">
    <property type="entry name" value="RNA_pol_sigma-70-like"/>
</dbReference>
<dbReference type="PANTHER" id="PTHR43133:SF46">
    <property type="entry name" value="RNA POLYMERASE SIGMA-70 FACTOR ECF SUBFAMILY"/>
    <property type="match status" value="1"/>
</dbReference>
<dbReference type="InterPro" id="IPR036388">
    <property type="entry name" value="WH-like_DNA-bd_sf"/>
</dbReference>
<reference evidence="8" key="1">
    <citation type="journal article" date="2019" name="Int. J. Syst. Evol. Microbiol.">
        <title>The Global Catalogue of Microorganisms (GCM) 10K type strain sequencing project: providing services to taxonomists for standard genome sequencing and annotation.</title>
        <authorList>
            <consortium name="The Broad Institute Genomics Platform"/>
            <consortium name="The Broad Institute Genome Sequencing Center for Infectious Disease"/>
            <person name="Wu L."/>
            <person name="Ma J."/>
        </authorList>
    </citation>
    <scope>NUCLEOTIDE SEQUENCE [LARGE SCALE GENOMIC DNA]</scope>
    <source>
        <strain evidence="8">JCM 17927</strain>
    </source>
</reference>
<comment type="caution">
    <text evidence="7">The sequence shown here is derived from an EMBL/GenBank/DDBJ whole genome shotgun (WGS) entry which is preliminary data.</text>
</comment>
<keyword evidence="2" id="KW-0805">Transcription regulation</keyword>
<evidence type="ECO:0000259" key="5">
    <source>
        <dbReference type="Pfam" id="PF04542"/>
    </source>
</evidence>
<dbReference type="PANTHER" id="PTHR43133">
    <property type="entry name" value="RNA POLYMERASE ECF-TYPE SIGMA FACTO"/>
    <property type="match status" value="1"/>
</dbReference>
<evidence type="ECO:0000313" key="8">
    <source>
        <dbReference type="Proteomes" id="UP001501175"/>
    </source>
</evidence>
<evidence type="ECO:0008006" key="9">
    <source>
        <dbReference type="Google" id="ProtNLM"/>
    </source>
</evidence>
<dbReference type="Proteomes" id="UP001501175">
    <property type="component" value="Unassembled WGS sequence"/>
</dbReference>
<evidence type="ECO:0000313" key="7">
    <source>
        <dbReference type="EMBL" id="GAA4448185.1"/>
    </source>
</evidence>
<accession>A0ABP8MC22</accession>
<dbReference type="Gene3D" id="1.10.10.10">
    <property type="entry name" value="Winged helix-like DNA-binding domain superfamily/Winged helix DNA-binding domain"/>
    <property type="match status" value="1"/>
</dbReference>
<name>A0ABP8MC22_9BACT</name>
<comment type="similarity">
    <text evidence="1">Belongs to the sigma-70 factor family. ECF subfamily.</text>
</comment>
<feature type="domain" description="RNA polymerase sigma-70 region 2" evidence="5">
    <location>
        <begin position="32"/>
        <end position="96"/>
    </location>
</feature>
<dbReference type="CDD" id="cd06171">
    <property type="entry name" value="Sigma70_r4"/>
    <property type="match status" value="1"/>
</dbReference>